<dbReference type="EMBL" id="JARAKH010000034">
    <property type="protein sequence ID" value="KAK8384851.1"/>
    <property type="molecule type" value="Genomic_DNA"/>
</dbReference>
<proteinExistence type="predicted"/>
<feature type="compositionally biased region" description="Low complexity" evidence="1">
    <location>
        <begin position="41"/>
        <end position="53"/>
    </location>
</feature>
<organism evidence="3 4">
    <name type="scientific">Scylla paramamosain</name>
    <name type="common">Mud crab</name>
    <dbReference type="NCBI Taxonomy" id="85552"/>
    <lineage>
        <taxon>Eukaryota</taxon>
        <taxon>Metazoa</taxon>
        <taxon>Ecdysozoa</taxon>
        <taxon>Arthropoda</taxon>
        <taxon>Crustacea</taxon>
        <taxon>Multicrustacea</taxon>
        <taxon>Malacostraca</taxon>
        <taxon>Eumalacostraca</taxon>
        <taxon>Eucarida</taxon>
        <taxon>Decapoda</taxon>
        <taxon>Pleocyemata</taxon>
        <taxon>Brachyura</taxon>
        <taxon>Eubrachyura</taxon>
        <taxon>Portunoidea</taxon>
        <taxon>Portunidae</taxon>
        <taxon>Portuninae</taxon>
        <taxon>Scylla</taxon>
    </lineage>
</organism>
<reference evidence="3 4" key="1">
    <citation type="submission" date="2023-03" db="EMBL/GenBank/DDBJ databases">
        <title>High-quality genome of Scylla paramamosain provides insights in environmental adaptation.</title>
        <authorList>
            <person name="Zhang L."/>
        </authorList>
    </citation>
    <scope>NUCLEOTIDE SEQUENCE [LARGE SCALE GENOMIC DNA]</scope>
    <source>
        <strain evidence="3">LZ_2023a</strain>
        <tissue evidence="3">Muscle</tissue>
    </source>
</reference>
<keyword evidence="2" id="KW-0472">Membrane</keyword>
<sequence>MDVGHADGWPSRAELKMDGLRQQRRHGSRSTGSGAGGPLIRAPARMPGAPAGQRPEKNNSPEVGTVQALQGVSVFQVEGYNLNANASLIQLRSTVDKIRQLGGAWHCLVVVVVSDDPSFLAAFTHLSLRRHALRWSTRILVLTRLPLSHLGGLHGLLSTRNAMLLLAHPDEKAVRSVGVYVSSPYSSPSARPRKVDTWTPNTTWTRATHLFPEKFLVFGSAPTLTIGIELMPQHKLSWEEDPHAPDGRRLVYTGTLDKTVQYFAKGMNFTRRFAKAAGPPTPSALCASSYSKDAESGMFKEVAELEQKGRLEFHTQSQFLESLSTLVRVGHHVLVIGDITIKSLVASMMALLDSGLLRYWAQDVPNFTRCHNIPKRVMLFTTLSTINLWGMFVVWIVGMAGGTMVWCAELLIRPTSQRASS</sequence>
<keyword evidence="2" id="KW-0812">Transmembrane</keyword>
<dbReference type="Proteomes" id="UP001487740">
    <property type="component" value="Unassembled WGS sequence"/>
</dbReference>
<keyword evidence="2" id="KW-1133">Transmembrane helix</keyword>
<protein>
    <submittedName>
        <fullName evidence="3">Uncharacterized protein</fullName>
    </submittedName>
</protein>
<keyword evidence="4" id="KW-1185">Reference proteome</keyword>
<evidence type="ECO:0000256" key="1">
    <source>
        <dbReference type="SAM" id="MobiDB-lite"/>
    </source>
</evidence>
<evidence type="ECO:0000313" key="3">
    <source>
        <dbReference type="EMBL" id="KAK8384851.1"/>
    </source>
</evidence>
<feature type="region of interest" description="Disordered" evidence="1">
    <location>
        <begin position="1"/>
        <end position="61"/>
    </location>
</feature>
<evidence type="ECO:0000313" key="4">
    <source>
        <dbReference type="Proteomes" id="UP001487740"/>
    </source>
</evidence>
<dbReference type="AlphaFoldDB" id="A0AAW0TBW2"/>
<gene>
    <name evidence="3" type="ORF">O3P69_014425</name>
</gene>
<name>A0AAW0TBW2_SCYPA</name>
<evidence type="ECO:0000256" key="2">
    <source>
        <dbReference type="SAM" id="Phobius"/>
    </source>
</evidence>
<feature type="transmembrane region" description="Helical" evidence="2">
    <location>
        <begin position="388"/>
        <end position="412"/>
    </location>
</feature>
<comment type="caution">
    <text evidence="3">The sequence shown here is derived from an EMBL/GenBank/DDBJ whole genome shotgun (WGS) entry which is preliminary data.</text>
</comment>
<accession>A0AAW0TBW2</accession>